<gene>
    <name evidence="1" type="ORF">LIER_10119</name>
</gene>
<proteinExistence type="predicted"/>
<dbReference type="Proteomes" id="UP001454036">
    <property type="component" value="Unassembled WGS sequence"/>
</dbReference>
<organism evidence="1 2">
    <name type="scientific">Lithospermum erythrorhizon</name>
    <name type="common">Purple gromwell</name>
    <name type="synonym">Lithospermum officinale var. erythrorhizon</name>
    <dbReference type="NCBI Taxonomy" id="34254"/>
    <lineage>
        <taxon>Eukaryota</taxon>
        <taxon>Viridiplantae</taxon>
        <taxon>Streptophyta</taxon>
        <taxon>Embryophyta</taxon>
        <taxon>Tracheophyta</taxon>
        <taxon>Spermatophyta</taxon>
        <taxon>Magnoliopsida</taxon>
        <taxon>eudicotyledons</taxon>
        <taxon>Gunneridae</taxon>
        <taxon>Pentapetalae</taxon>
        <taxon>asterids</taxon>
        <taxon>lamiids</taxon>
        <taxon>Boraginales</taxon>
        <taxon>Boraginaceae</taxon>
        <taxon>Boraginoideae</taxon>
        <taxon>Lithospermeae</taxon>
        <taxon>Lithospermum</taxon>
    </lineage>
</organism>
<comment type="caution">
    <text evidence="1">The sequence shown here is derived from an EMBL/GenBank/DDBJ whole genome shotgun (WGS) entry which is preliminary data.</text>
</comment>
<accession>A0AAV3PJF8</accession>
<protein>
    <submittedName>
        <fullName evidence="1">Uncharacterized protein</fullName>
    </submittedName>
</protein>
<evidence type="ECO:0000313" key="1">
    <source>
        <dbReference type="EMBL" id="GAA0151388.1"/>
    </source>
</evidence>
<keyword evidence="2" id="KW-1185">Reference proteome</keyword>
<dbReference type="EMBL" id="BAABME010001776">
    <property type="protein sequence ID" value="GAA0151388.1"/>
    <property type="molecule type" value="Genomic_DNA"/>
</dbReference>
<sequence length="70" mass="7932">MPKLQSLKIEFCPHFEVLPHRLLLKASSLEYLEVSSCDDQYWGIYGATAEVTALQPFLDKDLCEEASLLS</sequence>
<dbReference type="AlphaFoldDB" id="A0AAV3PJF8"/>
<evidence type="ECO:0000313" key="2">
    <source>
        <dbReference type="Proteomes" id="UP001454036"/>
    </source>
</evidence>
<reference evidence="1 2" key="1">
    <citation type="submission" date="2024-01" db="EMBL/GenBank/DDBJ databases">
        <title>The complete chloroplast genome sequence of Lithospermum erythrorhizon: insights into the phylogenetic relationship among Boraginaceae species and the maternal lineages of purple gromwells.</title>
        <authorList>
            <person name="Okada T."/>
            <person name="Watanabe K."/>
        </authorList>
    </citation>
    <scope>NUCLEOTIDE SEQUENCE [LARGE SCALE GENOMIC DNA]</scope>
</reference>
<name>A0AAV3PJF8_LITER</name>